<evidence type="ECO:0000313" key="6">
    <source>
        <dbReference type="EMBL" id="EEB11923.1"/>
    </source>
</evidence>
<dbReference type="InParanoid" id="E0VF34"/>
<comment type="subcellular location">
    <subcellularLocation>
        <location evidence="1">Secreted</location>
    </subcellularLocation>
</comment>
<comment type="similarity">
    <text evidence="2">Belongs to the gastrin/cholecystokinin family.</text>
</comment>
<evidence type="ECO:0000256" key="1">
    <source>
        <dbReference type="ARBA" id="ARBA00004613"/>
    </source>
</evidence>
<evidence type="ECO:0000256" key="4">
    <source>
        <dbReference type="ARBA" id="ARBA00022815"/>
    </source>
</evidence>
<dbReference type="EnsemblMetazoa" id="PHUM145580-RA">
    <property type="protein sequence ID" value="PHUM145580-PA"/>
    <property type="gene ID" value="PHUM145580"/>
</dbReference>
<dbReference type="OrthoDB" id="6360815at2759"/>
<dbReference type="PROSITE" id="PS00259">
    <property type="entry name" value="GASTRIN"/>
    <property type="match status" value="1"/>
</dbReference>
<dbReference type="CTD" id="8239451"/>
<dbReference type="VEuPathDB" id="VectorBase:PHUM145580"/>
<proteinExistence type="inferred from homology"/>
<keyword evidence="8" id="KW-1185">Reference proteome</keyword>
<dbReference type="EMBL" id="AAZO01001682">
    <property type="status" value="NOT_ANNOTATED_CDS"/>
    <property type="molecule type" value="Genomic_DNA"/>
</dbReference>
<dbReference type="eggNOG" id="ENOG502SESC">
    <property type="taxonomic scope" value="Eukaryota"/>
</dbReference>
<dbReference type="Proteomes" id="UP000009046">
    <property type="component" value="Unassembled WGS sequence"/>
</dbReference>
<dbReference type="InterPro" id="IPR013152">
    <property type="entry name" value="Gastrin/cholecystokinin_CS"/>
</dbReference>
<evidence type="ECO:0000313" key="8">
    <source>
        <dbReference type="Proteomes" id="UP000009046"/>
    </source>
</evidence>
<dbReference type="Pfam" id="PF08257">
    <property type="entry name" value="Sulfakinin"/>
    <property type="match status" value="2"/>
</dbReference>
<dbReference type="GO" id="GO:0007218">
    <property type="term" value="P:neuropeptide signaling pathway"/>
    <property type="evidence" value="ECO:0007669"/>
    <property type="project" value="UniProtKB-KW"/>
</dbReference>
<dbReference type="AlphaFoldDB" id="E0VF34"/>
<dbReference type="HOGENOM" id="CLU_2402305_0_0_1"/>
<keyword evidence="5" id="KW-0527">Neuropeptide</keyword>
<sequence length="93" mass="11270">MFSVIEKPSLRTYLIILPENTFGDDLTNKSKLKYFEKRQQIERLPFISLVLERKQDNMADKRQDQFDDYGHMRFGKRGEDLDDYGHMRFGKRY</sequence>
<reference evidence="6" key="1">
    <citation type="submission" date="2007-04" db="EMBL/GenBank/DDBJ databases">
        <title>Annotation of Pediculus humanus corporis strain USDA.</title>
        <authorList>
            <person name="Kirkness E."/>
            <person name="Hannick L."/>
            <person name="Hass B."/>
            <person name="Bruggner R."/>
            <person name="Lawson D."/>
            <person name="Bidwell S."/>
            <person name="Joardar V."/>
            <person name="Caler E."/>
            <person name="Walenz B."/>
            <person name="Inman J."/>
            <person name="Schobel S."/>
            <person name="Galinsky K."/>
            <person name="Amedeo P."/>
            <person name="Strausberg R."/>
        </authorList>
    </citation>
    <scope>NUCLEOTIDE SEQUENCE</scope>
    <source>
        <strain evidence="6">USDA</strain>
    </source>
</reference>
<dbReference type="GeneID" id="8239451"/>
<accession>E0VF34</accession>
<evidence type="ECO:0000256" key="5">
    <source>
        <dbReference type="ARBA" id="ARBA00023320"/>
    </source>
</evidence>
<reference evidence="7" key="3">
    <citation type="submission" date="2021-02" db="UniProtKB">
        <authorList>
            <consortium name="EnsemblMetazoa"/>
        </authorList>
    </citation>
    <scope>IDENTIFICATION</scope>
    <source>
        <strain evidence="7">USDA</strain>
    </source>
</reference>
<name>E0VF34_PEDHC</name>
<evidence type="ECO:0000313" key="7">
    <source>
        <dbReference type="EnsemblMetazoa" id="PHUM145580-PA"/>
    </source>
</evidence>
<organism>
    <name type="scientific">Pediculus humanus subsp. corporis</name>
    <name type="common">Body louse</name>
    <dbReference type="NCBI Taxonomy" id="121224"/>
    <lineage>
        <taxon>Eukaryota</taxon>
        <taxon>Metazoa</taxon>
        <taxon>Ecdysozoa</taxon>
        <taxon>Arthropoda</taxon>
        <taxon>Hexapoda</taxon>
        <taxon>Insecta</taxon>
        <taxon>Pterygota</taxon>
        <taxon>Neoptera</taxon>
        <taxon>Paraneoptera</taxon>
        <taxon>Psocodea</taxon>
        <taxon>Troctomorpha</taxon>
        <taxon>Phthiraptera</taxon>
        <taxon>Anoplura</taxon>
        <taxon>Pediculidae</taxon>
        <taxon>Pediculus</taxon>
    </lineage>
</organism>
<evidence type="ECO:0000256" key="3">
    <source>
        <dbReference type="ARBA" id="ARBA00022525"/>
    </source>
</evidence>
<keyword evidence="3" id="KW-0964">Secreted</keyword>
<dbReference type="KEGG" id="phu:Phum_PHUM145580"/>
<dbReference type="InterPro" id="IPR013259">
    <property type="entry name" value="Sulfakinin"/>
</dbReference>
<keyword evidence="4" id="KW-0027">Amidation</keyword>
<gene>
    <name evidence="7" type="primary">8239451</name>
    <name evidence="6" type="ORF">Phum_PHUM145580</name>
</gene>
<dbReference type="EMBL" id="DS235100">
    <property type="protein sequence ID" value="EEB11923.1"/>
    <property type="molecule type" value="Genomic_DNA"/>
</dbReference>
<protein>
    <submittedName>
        <fullName evidence="6">Drosulfakinins, putative</fullName>
    </submittedName>
</protein>
<reference evidence="6" key="2">
    <citation type="submission" date="2007-04" db="EMBL/GenBank/DDBJ databases">
        <title>The genome of the human body louse.</title>
        <authorList>
            <consortium name="The Human Body Louse Genome Consortium"/>
            <person name="Kirkness E."/>
            <person name="Walenz B."/>
            <person name="Hass B."/>
            <person name="Bruggner R."/>
            <person name="Strausberg R."/>
        </authorList>
    </citation>
    <scope>NUCLEOTIDE SEQUENCE</scope>
    <source>
        <strain evidence="6">USDA</strain>
    </source>
</reference>
<evidence type="ECO:0000256" key="2">
    <source>
        <dbReference type="ARBA" id="ARBA00006273"/>
    </source>
</evidence>
<dbReference type="RefSeq" id="XP_002424661.1">
    <property type="nucleotide sequence ID" value="XM_002424616.1"/>
</dbReference>
<dbReference type="GO" id="GO:0005576">
    <property type="term" value="C:extracellular region"/>
    <property type="evidence" value="ECO:0007669"/>
    <property type="project" value="UniProtKB-SubCell"/>
</dbReference>